<accession>A0AAE4V0J2</accession>
<evidence type="ECO:0000313" key="2">
    <source>
        <dbReference type="EMBL" id="MDV7266102.1"/>
    </source>
</evidence>
<reference evidence="2" key="1">
    <citation type="submission" date="2023-10" db="EMBL/GenBank/DDBJ databases">
        <title>Development of a sustainable strategy for remediation of hydrocarbon-contaminated territories based on the waste exchange concept.</title>
        <authorList>
            <person name="Krivoruchko A."/>
        </authorList>
    </citation>
    <scope>NUCLEOTIDE SEQUENCE</scope>
    <source>
        <strain evidence="2">IEGM 68</strain>
    </source>
</reference>
<evidence type="ECO:0000256" key="1">
    <source>
        <dbReference type="SAM" id="MobiDB-lite"/>
    </source>
</evidence>
<dbReference type="RefSeq" id="WP_317746819.1">
    <property type="nucleotide sequence ID" value="NZ_JAWLUP010000039.1"/>
</dbReference>
<evidence type="ECO:0000313" key="3">
    <source>
        <dbReference type="Proteomes" id="UP001185863"/>
    </source>
</evidence>
<feature type="region of interest" description="Disordered" evidence="1">
    <location>
        <begin position="560"/>
        <end position="598"/>
    </location>
</feature>
<dbReference type="EMBL" id="JAWLUP010000039">
    <property type="protein sequence ID" value="MDV7266102.1"/>
    <property type="molecule type" value="Genomic_DNA"/>
</dbReference>
<proteinExistence type="predicted"/>
<comment type="caution">
    <text evidence="2">The sequence shown here is derived from an EMBL/GenBank/DDBJ whole genome shotgun (WGS) entry which is preliminary data.</text>
</comment>
<dbReference type="Proteomes" id="UP001185863">
    <property type="component" value="Unassembled WGS sequence"/>
</dbReference>
<dbReference type="NCBIfam" id="NF041065">
    <property type="entry name" value="DpdH"/>
    <property type="match status" value="1"/>
</dbReference>
<name>A0AAE4V0J2_9NOCA</name>
<protein>
    <submittedName>
        <fullName evidence="2">Protein DpdH</fullName>
    </submittedName>
</protein>
<sequence length="1027" mass="112922">MSEFVNFLCWDPITVPSSIATEAVSADREVFLATHSPLRINQARLLGNTDIVNTGSTVREEDVLKDFLEARSTTGALLMPIVGGSGSGKSHLVRWVKENIPQSESRKVIYLEKYKTSLRAVIGALTEDAESGVLADLRRDIDHFSEGTSETKLAYDLLDQLAAALHHAIPARDDRHGRTLLGEKGLPVLLHDPVIRSRMLRPDRFIPQLAHQLLEDKTGGEAERPPGFSMSDLPVDIDARVLEDATKLSKNLIRRLSTSDELQLAAVQLLNTHLEAAVKKATNLSGGRLGDAMRTVREEYKRKKPNQEIILLIEDFALIQGVQGDLLDAILEPSTREGVEFMAPIRTMMAVTTGYFHRMDETVLTRIGATSAHVYNLDVTFDDDQGADLTSDFVGRYLNVARLLSKESTKHTVATEANACDGCPFQSPCHDAFGVSPSRGYGLYPFNKDALTRMVHSTAGDDPQRFTPRTVLSKVVIPILSTHADDLSHGRFPSEQFDREFPVSTVDSALPSNLAADIDRNDPFDANRRKTLLTFWDDGGRKQISADLLRAFKMSSLSLSSEGTPHLAPAPPVHTPAASERDKQDRQRQTASSAGLPASLEGQLTAIERWGTRPDSPLTDAEISRVVRGFVARTVSDAYLWTSPITKSLNQSDIASFWWNSAGKPVSIEDANENVGKGTESPIYLKRSPENALLFQEIHLAKYYKRGIAGRHNRRLATLAEEHSSTFSRELQEQRYSSDDVLVKAMVASLIGAALFGRVRPQTPIAELMSALFDDGVSWTLQDLPCRVPNWEILAKQHQVARPTLVAQLREAFGISKGTTGAVLYLDAARVLPLLDRAKKVWTWDPPTDIPKWLTPASKSLSKFPTTVTEQTTALKDRIETIRQFVPRGVTWPEIVAGVRASLDASVNASLPVAPDISAELQRFTSEQIDVGWTEVIAIENDLARIDEATTSADELHSRSVVASSRPHAVDFGNIVMFLATADRWLDAALSAQSLSSASDIVDAASKEVADVVEEWAHILDPVGDES</sequence>
<organism evidence="2 3">
    <name type="scientific">Rhodococcus oxybenzonivorans</name>
    <dbReference type="NCBI Taxonomy" id="1990687"/>
    <lineage>
        <taxon>Bacteria</taxon>
        <taxon>Bacillati</taxon>
        <taxon>Actinomycetota</taxon>
        <taxon>Actinomycetes</taxon>
        <taxon>Mycobacteriales</taxon>
        <taxon>Nocardiaceae</taxon>
        <taxon>Rhodococcus</taxon>
    </lineage>
</organism>
<dbReference type="AlphaFoldDB" id="A0AAE4V0J2"/>
<feature type="compositionally biased region" description="Basic and acidic residues" evidence="1">
    <location>
        <begin position="579"/>
        <end position="588"/>
    </location>
</feature>
<gene>
    <name evidence="2" type="primary">dpdH</name>
    <name evidence="2" type="ORF">R4315_16355</name>
</gene>
<dbReference type="InterPro" id="IPR027417">
    <property type="entry name" value="P-loop_NTPase"/>
</dbReference>
<dbReference type="SUPFAM" id="SSF52540">
    <property type="entry name" value="P-loop containing nucleoside triphosphate hydrolases"/>
    <property type="match status" value="1"/>
</dbReference>